<gene>
    <name evidence="1" type="ORF">SDC9_115777</name>
</gene>
<name>A0A645BUB5_9ZZZZ</name>
<protein>
    <submittedName>
        <fullName evidence="1">Uncharacterized protein</fullName>
    </submittedName>
</protein>
<dbReference type="EMBL" id="VSSQ01022495">
    <property type="protein sequence ID" value="MPM68842.1"/>
    <property type="molecule type" value="Genomic_DNA"/>
</dbReference>
<sequence>MSCLTASDSKYISLLDMMKSLFPNSERIGFLFVLNDIYNIEMLTGYCKIIKNEK</sequence>
<accession>A0A645BUB5</accession>
<reference evidence="1" key="1">
    <citation type="submission" date="2019-08" db="EMBL/GenBank/DDBJ databases">
        <authorList>
            <person name="Kucharzyk K."/>
            <person name="Murdoch R.W."/>
            <person name="Higgins S."/>
            <person name="Loffler F."/>
        </authorList>
    </citation>
    <scope>NUCLEOTIDE SEQUENCE</scope>
</reference>
<evidence type="ECO:0000313" key="1">
    <source>
        <dbReference type="EMBL" id="MPM68842.1"/>
    </source>
</evidence>
<comment type="caution">
    <text evidence="1">The sequence shown here is derived from an EMBL/GenBank/DDBJ whole genome shotgun (WGS) entry which is preliminary data.</text>
</comment>
<organism evidence="1">
    <name type="scientific">bioreactor metagenome</name>
    <dbReference type="NCBI Taxonomy" id="1076179"/>
    <lineage>
        <taxon>unclassified sequences</taxon>
        <taxon>metagenomes</taxon>
        <taxon>ecological metagenomes</taxon>
    </lineage>
</organism>
<dbReference type="AlphaFoldDB" id="A0A645BUB5"/>
<proteinExistence type="predicted"/>